<evidence type="ECO:0000256" key="6">
    <source>
        <dbReference type="ARBA" id="ARBA00023134"/>
    </source>
</evidence>
<evidence type="ECO:0000256" key="7">
    <source>
        <dbReference type="HAMAP-Rule" id="MF_01454"/>
    </source>
</evidence>
<dbReference type="InterPro" id="IPR006073">
    <property type="entry name" value="GTP-bd"/>
</dbReference>
<dbReference type="GO" id="GO:0005525">
    <property type="term" value="F:GTP binding"/>
    <property type="evidence" value="ECO:0007669"/>
    <property type="project" value="UniProtKB-UniRule"/>
</dbReference>
<dbReference type="PIRSF" id="PIRSF002401">
    <property type="entry name" value="GTP_bd_Obg/CgtA"/>
    <property type="match status" value="1"/>
</dbReference>
<feature type="domain" description="Obg" evidence="9">
    <location>
        <begin position="1"/>
        <end position="158"/>
    </location>
</feature>
<dbReference type="PROSITE" id="PS51710">
    <property type="entry name" value="G_OBG"/>
    <property type="match status" value="1"/>
</dbReference>
<comment type="cofactor">
    <cofactor evidence="7">
        <name>Mg(2+)</name>
        <dbReference type="ChEBI" id="CHEBI:18420"/>
    </cofactor>
</comment>
<sequence length="322" mass="35126">MAFIDELKLHIKAGNGGNGVVRWLHEKGKEFMGPAGGNGGRGADVYARAIRDFGVLGSYKNLKEIEAPKGGDGENKSRHGADGKDLFVDFPIGSVITNLQTGGKVFLNKDGETKLLAKGGKGGVGNEFFKSATNQRPEQFSLGKEGEQFDFFIEVELVADAGLIGLPNTGKSSLINELTNAKSKVGAYQFTTLEPALGDMYGFILADLPGLIEGASNGKGLGHKFLRHIKRTKILFHCLSLESTRLITDYKTIRRELKAYSEELAEKKEVLILTKTDMVSEKDLKIIVKKMKKLNPDILTVTILDDKSVKSLKDNLVKILRG</sequence>
<reference evidence="10 11" key="1">
    <citation type="journal article" date="2016" name="Nat. Commun.">
        <title>Thousands of microbial genomes shed light on interconnected biogeochemical processes in an aquifer system.</title>
        <authorList>
            <person name="Anantharaman K."/>
            <person name="Brown C.T."/>
            <person name="Hug L.A."/>
            <person name="Sharon I."/>
            <person name="Castelle C.J."/>
            <person name="Probst A.J."/>
            <person name="Thomas B.C."/>
            <person name="Singh A."/>
            <person name="Wilkins M.J."/>
            <person name="Karaoz U."/>
            <person name="Brodie E.L."/>
            <person name="Williams K.H."/>
            <person name="Hubbard S.S."/>
            <person name="Banfield J.F."/>
        </authorList>
    </citation>
    <scope>NUCLEOTIDE SEQUENCE [LARGE SCALE GENOMIC DNA]</scope>
</reference>
<dbReference type="InterPro" id="IPR036726">
    <property type="entry name" value="GTP1_OBG_dom_sf"/>
</dbReference>
<dbReference type="Pfam" id="PF01018">
    <property type="entry name" value="GTP1_OBG"/>
    <property type="match status" value="1"/>
</dbReference>
<dbReference type="PANTHER" id="PTHR11702:SF31">
    <property type="entry name" value="MITOCHONDRIAL RIBOSOME-ASSOCIATED GTPASE 2"/>
    <property type="match status" value="1"/>
</dbReference>
<dbReference type="InterPro" id="IPR027417">
    <property type="entry name" value="P-loop_NTPase"/>
</dbReference>
<evidence type="ECO:0000313" key="11">
    <source>
        <dbReference type="Proteomes" id="UP000176965"/>
    </source>
</evidence>
<comment type="subunit">
    <text evidence="7">Monomer.</text>
</comment>
<dbReference type="Gene3D" id="3.40.50.300">
    <property type="entry name" value="P-loop containing nucleotide triphosphate hydrolases"/>
    <property type="match status" value="1"/>
</dbReference>
<dbReference type="NCBIfam" id="TIGR02729">
    <property type="entry name" value="Obg_CgtA"/>
    <property type="match status" value="1"/>
</dbReference>
<dbReference type="CDD" id="cd01898">
    <property type="entry name" value="Obg"/>
    <property type="match status" value="1"/>
</dbReference>
<feature type="binding site" evidence="7">
    <location>
        <begin position="165"/>
        <end position="172"/>
    </location>
    <ligand>
        <name>GTP</name>
        <dbReference type="ChEBI" id="CHEBI:37565"/>
    </ligand>
</feature>
<keyword evidence="6 7" id="KW-0342">GTP-binding</keyword>
<feature type="binding site" evidence="7">
    <location>
        <begin position="207"/>
        <end position="210"/>
    </location>
    <ligand>
        <name>GTP</name>
        <dbReference type="ChEBI" id="CHEBI:37565"/>
    </ligand>
</feature>
<comment type="caution">
    <text evidence="10">The sequence shown here is derived from an EMBL/GenBank/DDBJ whole genome shotgun (WGS) entry which is preliminary data.</text>
</comment>
<keyword evidence="4 7" id="KW-0378">Hydrolase</keyword>
<evidence type="ECO:0000256" key="1">
    <source>
        <dbReference type="ARBA" id="ARBA00007699"/>
    </source>
</evidence>
<evidence type="ECO:0000259" key="8">
    <source>
        <dbReference type="PROSITE" id="PS51710"/>
    </source>
</evidence>
<dbReference type="GO" id="GO:0003924">
    <property type="term" value="F:GTPase activity"/>
    <property type="evidence" value="ECO:0007669"/>
    <property type="project" value="UniProtKB-UniRule"/>
</dbReference>
<organism evidence="10 11">
    <name type="scientific">Candidatus Taylorbacteria bacterium RIFOXYD2_FULL_36_9</name>
    <dbReference type="NCBI Taxonomy" id="1802338"/>
    <lineage>
        <taxon>Bacteria</taxon>
        <taxon>Candidatus Tayloriibacteriota</taxon>
    </lineage>
</organism>
<feature type="domain" description="OBG-type G" evidence="8">
    <location>
        <begin position="159"/>
        <end position="321"/>
    </location>
</feature>
<dbReference type="PROSITE" id="PS51883">
    <property type="entry name" value="OBG"/>
    <property type="match status" value="1"/>
</dbReference>
<evidence type="ECO:0000256" key="4">
    <source>
        <dbReference type="ARBA" id="ARBA00022801"/>
    </source>
</evidence>
<accession>A0A1G2PDB2</accession>
<feature type="binding site" evidence="7">
    <location>
        <position position="192"/>
    </location>
    <ligand>
        <name>Mg(2+)</name>
        <dbReference type="ChEBI" id="CHEBI:18420"/>
    </ligand>
</feature>
<dbReference type="GO" id="GO:0000287">
    <property type="term" value="F:magnesium ion binding"/>
    <property type="evidence" value="ECO:0007669"/>
    <property type="project" value="InterPro"/>
</dbReference>
<dbReference type="InterPro" id="IPR006169">
    <property type="entry name" value="GTP1_OBG_dom"/>
</dbReference>
<dbReference type="EMBL" id="MHSQ01000031">
    <property type="protein sequence ID" value="OHA46314.1"/>
    <property type="molecule type" value="Genomic_DNA"/>
</dbReference>
<dbReference type="GO" id="GO:0042254">
    <property type="term" value="P:ribosome biogenesis"/>
    <property type="evidence" value="ECO:0007669"/>
    <property type="project" value="UniProtKB-UniRule"/>
</dbReference>
<evidence type="ECO:0000259" key="9">
    <source>
        <dbReference type="PROSITE" id="PS51883"/>
    </source>
</evidence>
<dbReference type="HAMAP" id="MF_01454">
    <property type="entry name" value="GTPase_Obg"/>
    <property type="match status" value="1"/>
</dbReference>
<keyword evidence="7" id="KW-0479">Metal-binding</keyword>
<dbReference type="InterPro" id="IPR045086">
    <property type="entry name" value="OBG_GTPase"/>
</dbReference>
<keyword evidence="2 7" id="KW-0963">Cytoplasm</keyword>
<evidence type="ECO:0000313" key="10">
    <source>
        <dbReference type="EMBL" id="OHA46314.1"/>
    </source>
</evidence>
<dbReference type="GO" id="GO:0005737">
    <property type="term" value="C:cytoplasm"/>
    <property type="evidence" value="ECO:0007669"/>
    <property type="project" value="UniProtKB-SubCell"/>
</dbReference>
<comment type="subcellular location">
    <subcellularLocation>
        <location evidence="7">Cytoplasm</location>
    </subcellularLocation>
</comment>
<evidence type="ECO:0000256" key="5">
    <source>
        <dbReference type="ARBA" id="ARBA00022842"/>
    </source>
</evidence>
<dbReference type="InterPro" id="IPR014100">
    <property type="entry name" value="GTP-bd_Obg/CgtA"/>
</dbReference>
<dbReference type="Gene3D" id="2.70.210.12">
    <property type="entry name" value="GTP1/OBG domain"/>
    <property type="match status" value="1"/>
</dbReference>
<name>A0A1G2PDB2_9BACT</name>
<keyword evidence="3 7" id="KW-0547">Nucleotide-binding</keyword>
<dbReference type="PROSITE" id="PS00905">
    <property type="entry name" value="GTP1_OBG"/>
    <property type="match status" value="1"/>
</dbReference>
<protein>
    <recommendedName>
        <fullName evidence="7">GTPase Obg</fullName>
        <ecNumber evidence="7">3.6.5.-</ecNumber>
    </recommendedName>
    <alternativeName>
        <fullName evidence="7">GTP-binding protein Obg</fullName>
    </alternativeName>
</protein>
<dbReference type="SUPFAM" id="SSF82051">
    <property type="entry name" value="Obg GTP-binding protein N-terminal domain"/>
    <property type="match status" value="1"/>
</dbReference>
<dbReference type="InterPro" id="IPR006074">
    <property type="entry name" value="GTP1-OBG_CS"/>
</dbReference>
<feature type="binding site" evidence="7">
    <location>
        <begin position="190"/>
        <end position="194"/>
    </location>
    <ligand>
        <name>GTP</name>
        <dbReference type="ChEBI" id="CHEBI:37565"/>
    </ligand>
</feature>
<dbReference type="Pfam" id="PF01926">
    <property type="entry name" value="MMR_HSR1"/>
    <property type="match status" value="1"/>
</dbReference>
<keyword evidence="5 7" id="KW-0460">Magnesium</keyword>
<dbReference type="PANTHER" id="PTHR11702">
    <property type="entry name" value="DEVELOPMENTALLY REGULATED GTP-BINDING PROTEIN-RELATED"/>
    <property type="match status" value="1"/>
</dbReference>
<dbReference type="SUPFAM" id="SSF52540">
    <property type="entry name" value="P-loop containing nucleoside triphosphate hydrolases"/>
    <property type="match status" value="1"/>
</dbReference>
<dbReference type="PRINTS" id="PR00326">
    <property type="entry name" value="GTP1OBG"/>
</dbReference>
<proteinExistence type="inferred from homology"/>
<comment type="similarity">
    <text evidence="1 7">Belongs to the TRAFAC class OBG-HflX-like GTPase superfamily. OBG GTPase family.</text>
</comment>
<dbReference type="EC" id="3.6.5.-" evidence="7"/>
<feature type="binding site" evidence="7">
    <location>
        <begin position="302"/>
        <end position="304"/>
    </location>
    <ligand>
        <name>GTP</name>
        <dbReference type="ChEBI" id="CHEBI:37565"/>
    </ligand>
</feature>
<dbReference type="InterPro" id="IPR031167">
    <property type="entry name" value="G_OBG"/>
</dbReference>
<dbReference type="NCBIfam" id="NF008956">
    <property type="entry name" value="PRK12299.1"/>
    <property type="match status" value="1"/>
</dbReference>
<dbReference type="Proteomes" id="UP000176965">
    <property type="component" value="Unassembled WGS sequence"/>
</dbReference>
<dbReference type="AlphaFoldDB" id="A0A1G2PDB2"/>
<feature type="binding site" evidence="7">
    <location>
        <position position="172"/>
    </location>
    <ligand>
        <name>Mg(2+)</name>
        <dbReference type="ChEBI" id="CHEBI:18420"/>
    </ligand>
</feature>
<evidence type="ECO:0000256" key="3">
    <source>
        <dbReference type="ARBA" id="ARBA00022741"/>
    </source>
</evidence>
<comment type="function">
    <text evidence="7">An essential GTPase which binds GTP, GDP and possibly (p)ppGpp with moderate affinity, with high nucleotide exchange rates and a fairly low GTP hydrolysis rate. Plays a role in control of the cell cycle, stress response, ribosome biogenesis and in those bacteria that undergo differentiation, in morphogenesis control.</text>
</comment>
<dbReference type="STRING" id="1802338.A2541_02675"/>
<dbReference type="FunFam" id="2.70.210.12:FF:000001">
    <property type="entry name" value="GTPase Obg"/>
    <property type="match status" value="1"/>
</dbReference>
<evidence type="ECO:0000256" key="2">
    <source>
        <dbReference type="ARBA" id="ARBA00022490"/>
    </source>
</evidence>
<gene>
    <name evidence="7" type="primary">obg</name>
    <name evidence="10" type="ORF">A2541_02675</name>
</gene>
<feature type="binding site" evidence="7">
    <location>
        <begin position="274"/>
        <end position="277"/>
    </location>
    <ligand>
        <name>GTP</name>
        <dbReference type="ChEBI" id="CHEBI:37565"/>
    </ligand>
</feature>